<evidence type="ECO:0000313" key="2">
    <source>
        <dbReference type="EMBL" id="KIK58372.1"/>
    </source>
</evidence>
<dbReference type="EMBL" id="KN834785">
    <property type="protein sequence ID" value="KIK58372.1"/>
    <property type="molecule type" value="Genomic_DNA"/>
</dbReference>
<keyword evidence="3" id="KW-1185">Reference proteome</keyword>
<organism evidence="2 3">
    <name type="scientific">Collybiopsis luxurians FD-317 M1</name>
    <dbReference type="NCBI Taxonomy" id="944289"/>
    <lineage>
        <taxon>Eukaryota</taxon>
        <taxon>Fungi</taxon>
        <taxon>Dikarya</taxon>
        <taxon>Basidiomycota</taxon>
        <taxon>Agaricomycotina</taxon>
        <taxon>Agaricomycetes</taxon>
        <taxon>Agaricomycetidae</taxon>
        <taxon>Agaricales</taxon>
        <taxon>Marasmiineae</taxon>
        <taxon>Omphalotaceae</taxon>
        <taxon>Collybiopsis</taxon>
        <taxon>Collybiopsis luxurians</taxon>
    </lineage>
</organism>
<dbReference type="HOGENOM" id="CLU_1563047_0_0_1"/>
<sequence length="171" mass="18110">MAEISANNISEINLNPLVLLPSTGISPTRHAPLTKVGGHVEEEEPGETVDKAKSIIAPEGDTKVSTPIDDGPSGHAKEGVGSNQLPAGNLGEGNKEGGHYFSRSPVKELPATTKVDNNPENEKHHCCCPCIKEDDKEEIQMTTGGHRITSSAKLIKKPFYGTRSPPQLGGV</sequence>
<gene>
    <name evidence="2" type="ORF">GYMLUDRAFT_695390</name>
</gene>
<evidence type="ECO:0000313" key="3">
    <source>
        <dbReference type="Proteomes" id="UP000053593"/>
    </source>
</evidence>
<dbReference type="AlphaFoldDB" id="A0A0D0CJ57"/>
<dbReference type="Proteomes" id="UP000053593">
    <property type="component" value="Unassembled WGS sequence"/>
</dbReference>
<reference evidence="2 3" key="1">
    <citation type="submission" date="2014-04" db="EMBL/GenBank/DDBJ databases">
        <title>Evolutionary Origins and Diversification of the Mycorrhizal Mutualists.</title>
        <authorList>
            <consortium name="DOE Joint Genome Institute"/>
            <consortium name="Mycorrhizal Genomics Consortium"/>
            <person name="Kohler A."/>
            <person name="Kuo A."/>
            <person name="Nagy L.G."/>
            <person name="Floudas D."/>
            <person name="Copeland A."/>
            <person name="Barry K.W."/>
            <person name="Cichocki N."/>
            <person name="Veneault-Fourrey C."/>
            <person name="LaButti K."/>
            <person name="Lindquist E.A."/>
            <person name="Lipzen A."/>
            <person name="Lundell T."/>
            <person name="Morin E."/>
            <person name="Murat C."/>
            <person name="Riley R."/>
            <person name="Ohm R."/>
            <person name="Sun H."/>
            <person name="Tunlid A."/>
            <person name="Henrissat B."/>
            <person name="Grigoriev I.V."/>
            <person name="Hibbett D.S."/>
            <person name="Martin F."/>
        </authorList>
    </citation>
    <scope>NUCLEOTIDE SEQUENCE [LARGE SCALE GENOMIC DNA]</scope>
    <source>
        <strain evidence="2 3">FD-317 M1</strain>
    </source>
</reference>
<protein>
    <submittedName>
        <fullName evidence="2">Uncharacterized protein</fullName>
    </submittedName>
</protein>
<name>A0A0D0CJ57_9AGAR</name>
<accession>A0A0D0CJ57</accession>
<feature type="region of interest" description="Disordered" evidence="1">
    <location>
        <begin position="60"/>
        <end position="124"/>
    </location>
</feature>
<proteinExistence type="predicted"/>
<evidence type="ECO:0000256" key="1">
    <source>
        <dbReference type="SAM" id="MobiDB-lite"/>
    </source>
</evidence>